<proteinExistence type="predicted"/>
<protein>
    <submittedName>
        <fullName evidence="2">Uncharacterized protein</fullName>
    </submittedName>
</protein>
<gene>
    <name evidence="2" type="ORF">EV356DRAFT_428061</name>
</gene>
<dbReference type="OrthoDB" id="2157103at2759"/>
<feature type="non-terminal residue" evidence="2">
    <location>
        <position position="74"/>
    </location>
</feature>
<feature type="compositionally biased region" description="Polar residues" evidence="1">
    <location>
        <begin position="1"/>
        <end position="16"/>
    </location>
</feature>
<organism evidence="2 3">
    <name type="scientific">Viridothelium virens</name>
    <name type="common">Speckled blister lichen</name>
    <name type="synonym">Trypethelium virens</name>
    <dbReference type="NCBI Taxonomy" id="1048519"/>
    <lineage>
        <taxon>Eukaryota</taxon>
        <taxon>Fungi</taxon>
        <taxon>Dikarya</taxon>
        <taxon>Ascomycota</taxon>
        <taxon>Pezizomycotina</taxon>
        <taxon>Dothideomycetes</taxon>
        <taxon>Dothideomycetes incertae sedis</taxon>
        <taxon>Trypetheliales</taxon>
        <taxon>Trypetheliaceae</taxon>
        <taxon>Viridothelium</taxon>
    </lineage>
</organism>
<evidence type="ECO:0000313" key="3">
    <source>
        <dbReference type="Proteomes" id="UP000800092"/>
    </source>
</evidence>
<feature type="region of interest" description="Disordered" evidence="1">
    <location>
        <begin position="43"/>
        <end position="74"/>
    </location>
</feature>
<dbReference type="AlphaFoldDB" id="A0A6A6GXI3"/>
<accession>A0A6A6GXI3</accession>
<evidence type="ECO:0000313" key="2">
    <source>
        <dbReference type="EMBL" id="KAF2230190.1"/>
    </source>
</evidence>
<reference evidence="2" key="1">
    <citation type="journal article" date="2020" name="Stud. Mycol.">
        <title>101 Dothideomycetes genomes: a test case for predicting lifestyles and emergence of pathogens.</title>
        <authorList>
            <person name="Haridas S."/>
            <person name="Albert R."/>
            <person name="Binder M."/>
            <person name="Bloem J."/>
            <person name="Labutti K."/>
            <person name="Salamov A."/>
            <person name="Andreopoulos B."/>
            <person name="Baker S."/>
            <person name="Barry K."/>
            <person name="Bills G."/>
            <person name="Bluhm B."/>
            <person name="Cannon C."/>
            <person name="Castanera R."/>
            <person name="Culley D."/>
            <person name="Daum C."/>
            <person name="Ezra D."/>
            <person name="Gonzalez J."/>
            <person name="Henrissat B."/>
            <person name="Kuo A."/>
            <person name="Liang C."/>
            <person name="Lipzen A."/>
            <person name="Lutzoni F."/>
            <person name="Magnuson J."/>
            <person name="Mondo S."/>
            <person name="Nolan M."/>
            <person name="Ohm R."/>
            <person name="Pangilinan J."/>
            <person name="Park H.-J."/>
            <person name="Ramirez L."/>
            <person name="Alfaro M."/>
            <person name="Sun H."/>
            <person name="Tritt A."/>
            <person name="Yoshinaga Y."/>
            <person name="Zwiers L.-H."/>
            <person name="Turgeon B."/>
            <person name="Goodwin S."/>
            <person name="Spatafora J."/>
            <person name="Crous P."/>
            <person name="Grigoriev I."/>
        </authorList>
    </citation>
    <scope>NUCLEOTIDE SEQUENCE</scope>
    <source>
        <strain evidence="2">Tuck. ex Michener</strain>
    </source>
</reference>
<dbReference type="EMBL" id="ML991846">
    <property type="protein sequence ID" value="KAF2230190.1"/>
    <property type="molecule type" value="Genomic_DNA"/>
</dbReference>
<dbReference type="Proteomes" id="UP000800092">
    <property type="component" value="Unassembled WGS sequence"/>
</dbReference>
<keyword evidence="3" id="KW-1185">Reference proteome</keyword>
<name>A0A6A6GXI3_VIRVR</name>
<feature type="non-terminal residue" evidence="2">
    <location>
        <position position="1"/>
    </location>
</feature>
<feature type="region of interest" description="Disordered" evidence="1">
    <location>
        <begin position="1"/>
        <end position="29"/>
    </location>
</feature>
<feature type="compositionally biased region" description="Basic and acidic residues" evidence="1">
    <location>
        <begin position="18"/>
        <end position="29"/>
    </location>
</feature>
<sequence>AQNLTAEDSSATSSNEDQSEKQPQKAKTIEELDKELLAKMEGLAGDGGEAGRELEDGQPTAMKRSVRNNMFRYI</sequence>
<evidence type="ECO:0000256" key="1">
    <source>
        <dbReference type="SAM" id="MobiDB-lite"/>
    </source>
</evidence>